<keyword evidence="1" id="KW-0812">Transmembrane</keyword>
<evidence type="ECO:0000256" key="1">
    <source>
        <dbReference type="SAM" id="Phobius"/>
    </source>
</evidence>
<feature type="transmembrane region" description="Helical" evidence="1">
    <location>
        <begin position="158"/>
        <end position="181"/>
    </location>
</feature>
<evidence type="ECO:0008006" key="4">
    <source>
        <dbReference type="Google" id="ProtNLM"/>
    </source>
</evidence>
<dbReference type="RefSeq" id="WP_338685982.1">
    <property type="nucleotide sequence ID" value="NZ_AP024702.1"/>
</dbReference>
<organism evidence="2 3">
    <name type="scientific">Haloferula helveola</name>
    <dbReference type="NCBI Taxonomy" id="490095"/>
    <lineage>
        <taxon>Bacteria</taxon>
        <taxon>Pseudomonadati</taxon>
        <taxon>Verrucomicrobiota</taxon>
        <taxon>Verrucomicrobiia</taxon>
        <taxon>Verrucomicrobiales</taxon>
        <taxon>Verrucomicrobiaceae</taxon>
        <taxon>Haloferula</taxon>
    </lineage>
</organism>
<sequence>MEENPYQAPAVAEVAATVQSDAEAIRLEHIKHEASLKSLGSLMLLGGLLVVVFMVFPLFFVQGSPGGFGGSELIIMGIVGVLAVFQIVVGYSLGKLASWTRIPTIILCALALINIPIGTLIGGYGLYLILSAKGQTIFSPAYREIINSTPHVKYRTPVWMWIVLLLVIVLIVVGLLAPLFFA</sequence>
<reference evidence="2 3" key="1">
    <citation type="submission" date="2021-06" db="EMBL/GenBank/DDBJ databases">
        <title>Complete genome of Haloferula helveola possessing various polysaccharide degrading enzymes.</title>
        <authorList>
            <person name="Takami H."/>
            <person name="Huang C."/>
            <person name="Hamasaki K."/>
        </authorList>
    </citation>
    <scope>NUCLEOTIDE SEQUENCE [LARGE SCALE GENOMIC DNA]</scope>
    <source>
        <strain evidence="2 3">CN-1</strain>
    </source>
</reference>
<keyword evidence="3" id="KW-1185">Reference proteome</keyword>
<proteinExistence type="predicted"/>
<evidence type="ECO:0000313" key="2">
    <source>
        <dbReference type="EMBL" id="BCX49400.1"/>
    </source>
</evidence>
<keyword evidence="1" id="KW-1133">Transmembrane helix</keyword>
<feature type="transmembrane region" description="Helical" evidence="1">
    <location>
        <begin position="73"/>
        <end position="93"/>
    </location>
</feature>
<feature type="transmembrane region" description="Helical" evidence="1">
    <location>
        <begin position="105"/>
        <end position="130"/>
    </location>
</feature>
<gene>
    <name evidence="2" type="ORF">HAHE_33080</name>
</gene>
<accession>A0ABN6HE12</accession>
<evidence type="ECO:0000313" key="3">
    <source>
        <dbReference type="Proteomes" id="UP001374893"/>
    </source>
</evidence>
<feature type="transmembrane region" description="Helical" evidence="1">
    <location>
        <begin position="39"/>
        <end position="61"/>
    </location>
</feature>
<dbReference type="Proteomes" id="UP001374893">
    <property type="component" value="Chromosome"/>
</dbReference>
<dbReference type="EMBL" id="AP024702">
    <property type="protein sequence ID" value="BCX49400.1"/>
    <property type="molecule type" value="Genomic_DNA"/>
</dbReference>
<name>A0ABN6HE12_9BACT</name>
<keyword evidence="1" id="KW-0472">Membrane</keyword>
<protein>
    <recommendedName>
        <fullName evidence="4">Yip1 domain-containing protein</fullName>
    </recommendedName>
</protein>